<sequence>MDGSELSNYEIERFGDVAPVVHNAVMDTVPEAQDAALRVHHEQGYPDRDAYSSALRVNLNRGLLDRLRGVPGIEARKPEGQRARFHLPVITQTGVALYWWRVPGDGKTHLLDARIRDVSGLQQHLMTLAPSAVSRQMSIEHAEMSEEEINRYYDEAEHFSQQMRHVDGRTVTLWVSASPDGLFDFGWGDGELVDAETGQLAWPRWESLKNATTATHVPTLHLVDRHTEISRFDADAPVEDELNLSRRPAFEEPVSEEQPSAADENTTGSEDR</sequence>
<gene>
    <name evidence="2" type="ORF">AB0I48_35050</name>
</gene>
<feature type="compositionally biased region" description="Polar residues" evidence="1">
    <location>
        <begin position="263"/>
        <end position="272"/>
    </location>
</feature>
<dbReference type="EMBL" id="JBFAKC010000026">
    <property type="protein sequence ID" value="MEV0712785.1"/>
    <property type="molecule type" value="Genomic_DNA"/>
</dbReference>
<organism evidence="2 3">
    <name type="scientific">Nocardia aurea</name>
    <dbReference type="NCBI Taxonomy" id="2144174"/>
    <lineage>
        <taxon>Bacteria</taxon>
        <taxon>Bacillati</taxon>
        <taxon>Actinomycetota</taxon>
        <taxon>Actinomycetes</taxon>
        <taxon>Mycobacteriales</taxon>
        <taxon>Nocardiaceae</taxon>
        <taxon>Nocardia</taxon>
    </lineage>
</organism>
<dbReference type="RefSeq" id="WP_357790104.1">
    <property type="nucleotide sequence ID" value="NZ_JBFAKC010000026.1"/>
</dbReference>
<evidence type="ECO:0000256" key="1">
    <source>
        <dbReference type="SAM" id="MobiDB-lite"/>
    </source>
</evidence>
<comment type="caution">
    <text evidence="2">The sequence shown here is derived from an EMBL/GenBank/DDBJ whole genome shotgun (WGS) entry which is preliminary data.</text>
</comment>
<proteinExistence type="predicted"/>
<protein>
    <recommendedName>
        <fullName evidence="4">ESX secretion-associated protein EspG</fullName>
    </recommendedName>
</protein>
<reference evidence="2 3" key="1">
    <citation type="submission" date="2024-06" db="EMBL/GenBank/DDBJ databases">
        <title>The Natural Products Discovery Center: Release of the First 8490 Sequenced Strains for Exploring Actinobacteria Biosynthetic Diversity.</title>
        <authorList>
            <person name="Kalkreuter E."/>
            <person name="Kautsar S.A."/>
            <person name="Yang D."/>
            <person name="Bader C.D."/>
            <person name="Teijaro C.N."/>
            <person name="Fluegel L."/>
            <person name="Davis C.M."/>
            <person name="Simpson J.R."/>
            <person name="Lauterbach L."/>
            <person name="Steele A.D."/>
            <person name="Gui C."/>
            <person name="Meng S."/>
            <person name="Li G."/>
            <person name="Viehrig K."/>
            <person name="Ye F."/>
            <person name="Su P."/>
            <person name="Kiefer A.F."/>
            <person name="Nichols A."/>
            <person name="Cepeda A.J."/>
            <person name="Yan W."/>
            <person name="Fan B."/>
            <person name="Jiang Y."/>
            <person name="Adhikari A."/>
            <person name="Zheng C.-J."/>
            <person name="Schuster L."/>
            <person name="Cowan T.M."/>
            <person name="Smanski M.J."/>
            <person name="Chevrette M.G."/>
            <person name="De Carvalho L.P.S."/>
            <person name="Shen B."/>
        </authorList>
    </citation>
    <scope>NUCLEOTIDE SEQUENCE [LARGE SCALE GENOMIC DNA]</scope>
    <source>
        <strain evidence="2 3">NPDC050403</strain>
    </source>
</reference>
<name>A0ABV3G577_9NOCA</name>
<dbReference type="Proteomes" id="UP001551695">
    <property type="component" value="Unassembled WGS sequence"/>
</dbReference>
<evidence type="ECO:0000313" key="3">
    <source>
        <dbReference type="Proteomes" id="UP001551695"/>
    </source>
</evidence>
<evidence type="ECO:0008006" key="4">
    <source>
        <dbReference type="Google" id="ProtNLM"/>
    </source>
</evidence>
<accession>A0ABV3G577</accession>
<keyword evidence="3" id="KW-1185">Reference proteome</keyword>
<feature type="region of interest" description="Disordered" evidence="1">
    <location>
        <begin position="234"/>
        <end position="272"/>
    </location>
</feature>
<evidence type="ECO:0000313" key="2">
    <source>
        <dbReference type="EMBL" id="MEV0712785.1"/>
    </source>
</evidence>